<dbReference type="AlphaFoldDB" id="A0A084JGN9"/>
<sequence length="107" mass="12428">MRISQNYYGTLYNTSMIRQNQDQNDIITSESGKNNYDEITIRSAPQEAMDTKFISSLKEALMKEVKQNTSEEKLNLLRQKIEDGTYQVDANKIAERILLYKGADFHE</sequence>
<gene>
    <name evidence="2" type="ORF">IO98_19325</name>
</gene>
<dbReference type="RefSeq" id="WP_038283841.1">
    <property type="nucleotide sequence ID" value="NZ_JPME01000026.1"/>
</dbReference>
<proteinExistence type="predicted"/>
<protein>
    <recommendedName>
        <fullName evidence="1">Anti-sigma-28 factor FlgM C-terminal domain-containing protein</fullName>
    </recommendedName>
</protein>
<feature type="domain" description="Anti-sigma-28 factor FlgM C-terminal" evidence="1">
    <location>
        <begin position="52"/>
        <end position="98"/>
    </location>
</feature>
<dbReference type="EMBL" id="JPME01000026">
    <property type="protein sequence ID" value="KEZ88123.1"/>
    <property type="molecule type" value="Genomic_DNA"/>
</dbReference>
<name>A0A084JGN9_9FIRM</name>
<dbReference type="Proteomes" id="UP000028525">
    <property type="component" value="Unassembled WGS sequence"/>
</dbReference>
<reference evidence="2 3" key="1">
    <citation type="submission" date="2014-07" db="EMBL/GenBank/DDBJ databases">
        <title>Draft genome of Clostridium celerecrescens 152B isolated from sediments associated with methane hydrate from Krishna Godavari basin.</title>
        <authorList>
            <person name="Honkalas V.S."/>
            <person name="Dabir A.P."/>
            <person name="Arora P."/>
            <person name="Dhakephalkar P.K."/>
        </authorList>
    </citation>
    <scope>NUCLEOTIDE SEQUENCE [LARGE SCALE GENOMIC DNA]</scope>
    <source>
        <strain evidence="2 3">152B</strain>
    </source>
</reference>
<evidence type="ECO:0000313" key="2">
    <source>
        <dbReference type="EMBL" id="KEZ88123.1"/>
    </source>
</evidence>
<dbReference type="SUPFAM" id="SSF101498">
    <property type="entry name" value="Anti-sigma factor FlgM"/>
    <property type="match status" value="1"/>
</dbReference>
<evidence type="ECO:0000259" key="1">
    <source>
        <dbReference type="Pfam" id="PF04316"/>
    </source>
</evidence>
<dbReference type="OrthoDB" id="2382241at2"/>
<evidence type="ECO:0000313" key="3">
    <source>
        <dbReference type="Proteomes" id="UP000028525"/>
    </source>
</evidence>
<dbReference type="Pfam" id="PF04316">
    <property type="entry name" value="FlgM"/>
    <property type="match status" value="1"/>
</dbReference>
<accession>A0A084JGN9</accession>
<keyword evidence="3" id="KW-1185">Reference proteome</keyword>
<comment type="caution">
    <text evidence="2">The sequence shown here is derived from an EMBL/GenBank/DDBJ whole genome shotgun (WGS) entry which is preliminary data.</text>
</comment>
<dbReference type="InterPro" id="IPR031316">
    <property type="entry name" value="FlgM_C"/>
</dbReference>
<dbReference type="InterPro" id="IPR035890">
    <property type="entry name" value="Anti-sigma-28_factor_FlgM_sf"/>
</dbReference>
<organism evidence="2 3">
    <name type="scientific">Lacrimispora celerecrescens</name>
    <dbReference type="NCBI Taxonomy" id="29354"/>
    <lineage>
        <taxon>Bacteria</taxon>
        <taxon>Bacillati</taxon>
        <taxon>Bacillota</taxon>
        <taxon>Clostridia</taxon>
        <taxon>Lachnospirales</taxon>
        <taxon>Lachnospiraceae</taxon>
        <taxon>Lacrimispora</taxon>
    </lineage>
</organism>